<reference evidence="3 4" key="1">
    <citation type="submission" date="2010-12" db="EMBL/GenBank/DDBJ databases">
        <title>Whole genome sequence of Acidiphilium multivorum AIU301.</title>
        <authorList>
            <person name="Narita-Yamada S."/>
            <person name="Nakamura S."/>
            <person name="Ito N."/>
            <person name="Takarada H."/>
            <person name="Katano Y."/>
            <person name="Nakazawa H."/>
            <person name="Hosoyama A."/>
            <person name="Yamada R."/>
            <person name="Fujita N."/>
        </authorList>
    </citation>
    <scope>NUCLEOTIDE SEQUENCE [LARGE SCALE GENOMIC DNA]</scope>
    <source>
        <strain evidence="4">DSM 11245 / JCM 8867 / AIU301</strain>
    </source>
</reference>
<gene>
    <name evidence="3" type="ordered locus">ACMV_18400</name>
</gene>
<dbReference type="EMBL" id="AP012035">
    <property type="protein sequence ID" value="BAJ81187.1"/>
    <property type="molecule type" value="Genomic_DNA"/>
</dbReference>
<dbReference type="KEGG" id="amv:ACMV_18400"/>
<dbReference type="AlphaFoldDB" id="F0IZH7"/>
<evidence type="ECO:0000313" key="3">
    <source>
        <dbReference type="EMBL" id="BAJ81187.1"/>
    </source>
</evidence>
<accession>F0IZH7</accession>
<feature type="compositionally biased region" description="Low complexity" evidence="1">
    <location>
        <begin position="51"/>
        <end position="65"/>
    </location>
</feature>
<keyword evidence="4" id="KW-1185">Reference proteome</keyword>
<feature type="region of interest" description="Disordered" evidence="1">
    <location>
        <begin position="50"/>
        <end position="75"/>
    </location>
</feature>
<evidence type="ECO:0000313" key="4">
    <source>
        <dbReference type="Proteomes" id="UP000007100"/>
    </source>
</evidence>
<keyword evidence="2" id="KW-0732">Signal</keyword>
<feature type="signal peptide" evidence="2">
    <location>
        <begin position="1"/>
        <end position="24"/>
    </location>
</feature>
<evidence type="ECO:0000256" key="2">
    <source>
        <dbReference type="SAM" id="SignalP"/>
    </source>
</evidence>
<organism evidence="3 4">
    <name type="scientific">Acidiphilium multivorum (strain DSM 11245 / JCM 8867 / NBRC 100883 / AIU 301)</name>
    <dbReference type="NCBI Taxonomy" id="926570"/>
    <lineage>
        <taxon>Bacteria</taxon>
        <taxon>Pseudomonadati</taxon>
        <taxon>Pseudomonadota</taxon>
        <taxon>Alphaproteobacteria</taxon>
        <taxon>Acetobacterales</taxon>
        <taxon>Acidocellaceae</taxon>
        <taxon>Acidiphilium</taxon>
    </lineage>
</organism>
<dbReference type="Proteomes" id="UP000007100">
    <property type="component" value="Chromosome"/>
</dbReference>
<feature type="chain" id="PRO_5044195439" evidence="2">
    <location>
        <begin position="25"/>
        <end position="75"/>
    </location>
</feature>
<proteinExistence type="predicted"/>
<dbReference type="HOGENOM" id="CLU_2662732_0_0_5"/>
<dbReference type="RefSeq" id="WP_013640221.1">
    <property type="nucleotide sequence ID" value="NC_015186.1"/>
</dbReference>
<name>F0IZH7_ACIMA</name>
<evidence type="ECO:0000256" key="1">
    <source>
        <dbReference type="SAM" id="MobiDB-lite"/>
    </source>
</evidence>
<sequence>MTKTIKIMAALAGFTVMTAGTAMAAQIPLQSQPIAAEAAHSNGAVSFGNSATAGAPAGTQTPVTTSPGFTPFVGN</sequence>
<protein>
    <submittedName>
        <fullName evidence="3">Uncharacterized protein</fullName>
    </submittedName>
</protein>